<feature type="compositionally biased region" description="Polar residues" evidence="2">
    <location>
        <begin position="897"/>
        <end position="915"/>
    </location>
</feature>
<dbReference type="InterPro" id="IPR002110">
    <property type="entry name" value="Ankyrin_rpt"/>
</dbReference>
<keyword evidence="1" id="KW-0040">ANK repeat</keyword>
<dbReference type="PROSITE" id="PS50106">
    <property type="entry name" value="PDZ"/>
    <property type="match status" value="1"/>
</dbReference>
<feature type="compositionally biased region" description="Polar residues" evidence="2">
    <location>
        <begin position="922"/>
        <end position="942"/>
    </location>
</feature>
<dbReference type="AlphaFoldDB" id="A0A8E0VE92"/>
<dbReference type="Gene3D" id="2.30.42.10">
    <property type="match status" value="1"/>
</dbReference>
<feature type="region of interest" description="Disordered" evidence="2">
    <location>
        <begin position="1141"/>
        <end position="1186"/>
    </location>
</feature>
<dbReference type="PANTHER" id="PTHR24135">
    <property type="entry name" value="SH3 AND MULTIPLE ANKYRIN REPEAT DOMAINS PROTEIN"/>
    <property type="match status" value="1"/>
</dbReference>
<dbReference type="EMBL" id="LUCM01008520">
    <property type="protein sequence ID" value="KAA0188253.1"/>
    <property type="molecule type" value="Genomic_DNA"/>
</dbReference>
<dbReference type="PROSITE" id="PS50297">
    <property type="entry name" value="ANK_REP_REGION"/>
    <property type="match status" value="3"/>
</dbReference>
<feature type="region of interest" description="Disordered" evidence="2">
    <location>
        <begin position="1015"/>
        <end position="1080"/>
    </location>
</feature>
<feature type="compositionally biased region" description="Polar residues" evidence="2">
    <location>
        <begin position="717"/>
        <end position="728"/>
    </location>
</feature>
<dbReference type="InterPro" id="IPR041489">
    <property type="entry name" value="PDZ_6"/>
</dbReference>
<dbReference type="GO" id="GO:0043197">
    <property type="term" value="C:dendritic spine"/>
    <property type="evidence" value="ECO:0007669"/>
    <property type="project" value="TreeGrafter"/>
</dbReference>
<protein>
    <submittedName>
        <fullName evidence="4">SH3 and multiple ankyrin repeat domains protein</fullName>
    </submittedName>
</protein>
<dbReference type="InterPro" id="IPR051569">
    <property type="entry name" value="SHANK"/>
</dbReference>
<feature type="region of interest" description="Disordered" evidence="2">
    <location>
        <begin position="678"/>
        <end position="728"/>
    </location>
</feature>
<feature type="region of interest" description="Disordered" evidence="2">
    <location>
        <begin position="843"/>
        <end position="942"/>
    </location>
</feature>
<evidence type="ECO:0000313" key="4">
    <source>
        <dbReference type="EMBL" id="KAA0188253.1"/>
    </source>
</evidence>
<dbReference type="Pfam" id="PF12796">
    <property type="entry name" value="Ank_2"/>
    <property type="match status" value="2"/>
</dbReference>
<feature type="compositionally biased region" description="Polar residues" evidence="2">
    <location>
        <begin position="632"/>
        <end position="662"/>
    </location>
</feature>
<feature type="region of interest" description="Disordered" evidence="2">
    <location>
        <begin position="1"/>
        <end position="28"/>
    </location>
</feature>
<evidence type="ECO:0000256" key="1">
    <source>
        <dbReference type="PROSITE-ProRule" id="PRU00023"/>
    </source>
</evidence>
<feature type="compositionally biased region" description="Low complexity" evidence="2">
    <location>
        <begin position="1016"/>
        <end position="1026"/>
    </location>
</feature>
<feature type="compositionally biased region" description="Low complexity" evidence="2">
    <location>
        <begin position="1101"/>
        <end position="1121"/>
    </location>
</feature>
<feature type="region of interest" description="Disordered" evidence="2">
    <location>
        <begin position="630"/>
        <end position="662"/>
    </location>
</feature>
<dbReference type="InterPro" id="IPR001478">
    <property type="entry name" value="PDZ"/>
</dbReference>
<gene>
    <name evidence="4" type="ORF">FBUS_06768</name>
</gene>
<dbReference type="SUPFAM" id="SSF50156">
    <property type="entry name" value="PDZ domain-like"/>
    <property type="match status" value="1"/>
</dbReference>
<dbReference type="SMART" id="SM00248">
    <property type="entry name" value="ANK"/>
    <property type="match status" value="6"/>
</dbReference>
<name>A0A8E0VE92_9TREM</name>
<organism evidence="4 5">
    <name type="scientific">Fasciolopsis buskii</name>
    <dbReference type="NCBI Taxonomy" id="27845"/>
    <lineage>
        <taxon>Eukaryota</taxon>
        <taxon>Metazoa</taxon>
        <taxon>Spiralia</taxon>
        <taxon>Lophotrochozoa</taxon>
        <taxon>Platyhelminthes</taxon>
        <taxon>Trematoda</taxon>
        <taxon>Digenea</taxon>
        <taxon>Plagiorchiida</taxon>
        <taxon>Echinostomata</taxon>
        <taxon>Echinostomatoidea</taxon>
        <taxon>Fasciolidae</taxon>
        <taxon>Fasciolopsis</taxon>
    </lineage>
</organism>
<feature type="region of interest" description="Disordered" evidence="2">
    <location>
        <begin position="1093"/>
        <end position="1128"/>
    </location>
</feature>
<feature type="domain" description="PDZ" evidence="3">
    <location>
        <begin position="737"/>
        <end position="828"/>
    </location>
</feature>
<dbReference type="GO" id="GO:0030160">
    <property type="term" value="F:synaptic receptor adaptor activity"/>
    <property type="evidence" value="ECO:0007669"/>
    <property type="project" value="TreeGrafter"/>
</dbReference>
<dbReference type="InterPro" id="IPR036770">
    <property type="entry name" value="Ankyrin_rpt-contain_sf"/>
</dbReference>
<dbReference type="PROSITE" id="PS50088">
    <property type="entry name" value="ANK_REPEAT"/>
    <property type="match status" value="4"/>
</dbReference>
<dbReference type="Pfam" id="PF17820">
    <property type="entry name" value="PDZ_6"/>
    <property type="match status" value="1"/>
</dbReference>
<evidence type="ECO:0000256" key="2">
    <source>
        <dbReference type="SAM" id="MobiDB-lite"/>
    </source>
</evidence>
<feature type="compositionally biased region" description="Basic and acidic residues" evidence="2">
    <location>
        <begin position="867"/>
        <end position="876"/>
    </location>
</feature>
<dbReference type="SMART" id="SM00228">
    <property type="entry name" value="PDZ"/>
    <property type="match status" value="1"/>
</dbReference>
<dbReference type="Proteomes" id="UP000728185">
    <property type="component" value="Unassembled WGS sequence"/>
</dbReference>
<proteinExistence type="predicted"/>
<dbReference type="GO" id="GO:0035255">
    <property type="term" value="F:ionotropic glutamate receptor binding"/>
    <property type="evidence" value="ECO:0007669"/>
    <property type="project" value="TreeGrafter"/>
</dbReference>
<sequence length="1186" mass="129776">MKKFTLSHTTDSDSSRSAHSLHGSNEVQPETELPRITVLNIVFPSFGKKTCLKVIGDAVLLDIKRKLLKAFGALLSDGQNMGLYLPGTGGKIGKFLEEERLLSEYACEKPEMFLEFIYKRRMVPPISINSPLVEKFSKDLNKAFLRYVARGDHKKIEKILSKGFDPNFQCPKTGETPLTLAVTRSKPYSVISALIAGGAHRDYYSKCGMTPLHKAAASRNFEAVKTLLDFGQSPNCRDRGGLTPLYVNILCDPDKRICHRLLYEHSEIGVSNTEGLQEIHQAARLNRVEQINLLIMYGADVNSRCVRPSGPLSDIALIPTVPLSTSGDTPLHVAASAGQREAVLRLLSWGADPTLVNLASQTAVQLAQACGHAELAETIRLFRGDSANGAYGGTFLPTPTYNPHRRMHNPPANSYITEPTALTETDTTTCSRALNSPDANLRTPFVSHSFDRRTNCSDPKVFPPSPTELNFGRFALPYDAPGSPLPRAVSMGELAQRESSKPLLGLLQSDVSGRQNATSNAIPHSFLLTTRPRYDSDQTNGALVGCTISRKPKQPTRTSTIYADLKQPPNTSHPDETTRRYASVQTPEFVKLTSDGPRHLHRLHRGSGSSANKAALQSWKSTDRLHECFQREGSQTDSGISNSSVEKRSFTSPTSPLDSTMLTTGMKTSQSALFTNKAHQMDGNKRPICTQSYGFQSPREGTRQAISPKSPSGKLDPSTQGPRISANRTIRPGVPYTVVLYKTEGTKSNPDDARPSFGLSIRTVKNSDVIVNFQPTTSKPSLQVTKRIVPNSPADRAGIREGDFVLKINGVDVTRSTLEEVVKLLASTVDNSVCLTVMRPVDSVVGSRGPTTSQTRSQKESSTSQRSDQKPVDHLDSNGQTVNVDSNQPLYAFVRPNESSQPPSARSSDRTTCSSIPDDGMWSQSTGPSSTDISARNSLVTRPRNLDTQVTLVPALRSSMDQKIHSPEAVANRVRFRGLPRSRTTTGIAAVQTNQQIPQSISQSLYFARNPRFRRVGSQDSQSSVSSGGGLPSNVAEEPTTRRKPVSRSTSGVTGTVPSVKQSTANSKVPTNQFFPVDSTQIRITRNQLRPMQHTAAANPHQTQQQQKQHQQQQQQHLNQQYRMGGSSQYRQRSVQPVFRNDLTSIGGPGPFNLQNLSPRADTPSTAVESLTDSEIVLPPPIQFRS</sequence>
<dbReference type="SUPFAM" id="SSF48403">
    <property type="entry name" value="Ankyrin repeat"/>
    <property type="match status" value="1"/>
</dbReference>
<accession>A0A8E0VE92</accession>
<dbReference type="Gene3D" id="1.25.40.20">
    <property type="entry name" value="Ankyrin repeat-containing domain"/>
    <property type="match status" value="2"/>
</dbReference>
<reference evidence="4" key="1">
    <citation type="submission" date="2019-05" db="EMBL/GenBank/DDBJ databases">
        <title>Annotation for the trematode Fasciolopsis buski.</title>
        <authorList>
            <person name="Choi Y.-J."/>
        </authorList>
    </citation>
    <scope>NUCLEOTIDE SEQUENCE</scope>
    <source>
        <strain evidence="4">HT</strain>
        <tissue evidence="4">Whole worm</tissue>
    </source>
</reference>
<feature type="compositionally biased region" description="Polar residues" evidence="2">
    <location>
        <begin position="17"/>
        <end position="28"/>
    </location>
</feature>
<feature type="compositionally biased region" description="Polar residues" evidence="2">
    <location>
        <begin position="849"/>
        <end position="866"/>
    </location>
</feature>
<comment type="caution">
    <text evidence="4">The sequence shown here is derived from an EMBL/GenBank/DDBJ whole genome shotgun (WGS) entry which is preliminary data.</text>
</comment>
<feature type="repeat" description="ANK" evidence="1">
    <location>
        <begin position="326"/>
        <end position="358"/>
    </location>
</feature>
<evidence type="ECO:0000313" key="5">
    <source>
        <dbReference type="Proteomes" id="UP000728185"/>
    </source>
</evidence>
<evidence type="ECO:0000259" key="3">
    <source>
        <dbReference type="PROSITE" id="PS50106"/>
    </source>
</evidence>
<feature type="repeat" description="ANK" evidence="1">
    <location>
        <begin position="173"/>
        <end position="206"/>
    </location>
</feature>
<keyword evidence="5" id="KW-1185">Reference proteome</keyword>
<dbReference type="GO" id="GO:0045211">
    <property type="term" value="C:postsynaptic membrane"/>
    <property type="evidence" value="ECO:0007669"/>
    <property type="project" value="TreeGrafter"/>
</dbReference>
<dbReference type="PANTHER" id="PTHR24135:SF28">
    <property type="entry name" value="LD13733P"/>
    <property type="match status" value="1"/>
</dbReference>
<feature type="compositionally biased region" description="Polar residues" evidence="2">
    <location>
        <begin position="1047"/>
        <end position="1080"/>
    </location>
</feature>
<dbReference type="OrthoDB" id="445896at2759"/>
<feature type="compositionally biased region" description="Polar residues" evidence="2">
    <location>
        <begin position="1153"/>
        <end position="1173"/>
    </location>
</feature>
<dbReference type="GO" id="GO:0014069">
    <property type="term" value="C:postsynaptic density"/>
    <property type="evidence" value="ECO:0007669"/>
    <property type="project" value="TreeGrafter"/>
</dbReference>
<feature type="compositionally biased region" description="Polar residues" evidence="2">
    <location>
        <begin position="877"/>
        <end position="889"/>
    </location>
</feature>
<dbReference type="InterPro" id="IPR036034">
    <property type="entry name" value="PDZ_sf"/>
</dbReference>
<feature type="repeat" description="ANK" evidence="1">
    <location>
        <begin position="207"/>
        <end position="239"/>
    </location>
</feature>
<feature type="repeat" description="ANK" evidence="1">
    <location>
        <begin position="274"/>
        <end position="306"/>
    </location>
</feature>